<accession>A0A917Q3Q3</accession>
<dbReference type="Pfam" id="PF01497">
    <property type="entry name" value="Peripla_BP_2"/>
    <property type="match status" value="1"/>
</dbReference>
<dbReference type="PANTHER" id="PTHR30532:SF28">
    <property type="entry name" value="PETROBACTIN-BINDING PROTEIN YCLQ"/>
    <property type="match status" value="1"/>
</dbReference>
<dbReference type="CDD" id="cd01140">
    <property type="entry name" value="FatB"/>
    <property type="match status" value="1"/>
</dbReference>
<dbReference type="Gene3D" id="3.40.50.1980">
    <property type="entry name" value="Nitrogenase molybdenum iron protein domain"/>
    <property type="match status" value="2"/>
</dbReference>
<evidence type="ECO:0000256" key="3">
    <source>
        <dbReference type="ARBA" id="ARBA00022448"/>
    </source>
</evidence>
<dbReference type="PANTHER" id="PTHR30532">
    <property type="entry name" value="IRON III DICITRATE-BINDING PERIPLASMIC PROTEIN"/>
    <property type="match status" value="1"/>
</dbReference>
<comment type="caution">
    <text evidence="9">The sequence shown here is derived from an EMBL/GenBank/DDBJ whole genome shotgun (WGS) entry which is preliminary data.</text>
</comment>
<dbReference type="InterPro" id="IPR002491">
    <property type="entry name" value="ABC_transptr_periplasmic_BD"/>
</dbReference>
<feature type="chain" id="PRO_5038832037" evidence="7">
    <location>
        <begin position="19"/>
        <end position="321"/>
    </location>
</feature>
<evidence type="ECO:0000256" key="6">
    <source>
        <dbReference type="SAM" id="MobiDB-lite"/>
    </source>
</evidence>
<dbReference type="GO" id="GO:0005886">
    <property type="term" value="C:plasma membrane"/>
    <property type="evidence" value="ECO:0007669"/>
    <property type="project" value="UniProtKB-SubCell"/>
</dbReference>
<gene>
    <name evidence="9" type="primary">yclQ</name>
    <name evidence="9" type="ORF">GCM10007063_32310</name>
</gene>
<sequence>MRKIVLICILGIIAIFTAACGEGSGDSKGDSSGGDDAEKQKEQEKVTISHELGETEVPKNPEDVVVFDYGTLDTLGKLGIEPVGVPKGSIPSYLEKYESDDYENVGSLKEPDFDKLAQMDPDLIIISGRQSSLYDQLKEIAPTIYLGVDTTRYMASFKENLSKIGTIFDKQDEIDQELQKIEQSIADLKEKASSSGNNALIILANDDKISAYGPSSRFGLIHDVFGIPAVDKDIEASTHGMNVSFEYVVEQNPERLYVIDRGAVVGSETSAKQLVENDLTKKTKAYKNDNIVYLNPDYWYLSGGGLVSVQEMVNEISKSLK</sequence>
<dbReference type="PROSITE" id="PS51257">
    <property type="entry name" value="PROKAR_LIPOPROTEIN"/>
    <property type="match status" value="1"/>
</dbReference>
<dbReference type="Proteomes" id="UP000658382">
    <property type="component" value="Unassembled WGS sequence"/>
</dbReference>
<feature type="compositionally biased region" description="Basic and acidic residues" evidence="6">
    <location>
        <begin position="36"/>
        <end position="51"/>
    </location>
</feature>
<dbReference type="GO" id="GO:1901678">
    <property type="term" value="P:iron coordination entity transport"/>
    <property type="evidence" value="ECO:0007669"/>
    <property type="project" value="UniProtKB-ARBA"/>
</dbReference>
<dbReference type="RefSeq" id="WP_188634145.1">
    <property type="nucleotide sequence ID" value="NZ_BMNQ01000073.1"/>
</dbReference>
<evidence type="ECO:0000259" key="8">
    <source>
        <dbReference type="PROSITE" id="PS50983"/>
    </source>
</evidence>
<comment type="similarity">
    <text evidence="2">Belongs to the bacterial solute-binding protein 8 family.</text>
</comment>
<protein>
    <submittedName>
        <fullName evidence="9">ABC transporter solute-binding protein YclQ</fullName>
    </submittedName>
</protein>
<dbReference type="InterPro" id="IPR033870">
    <property type="entry name" value="FatB"/>
</dbReference>
<feature type="coiled-coil region" evidence="5">
    <location>
        <begin position="171"/>
        <end position="198"/>
    </location>
</feature>
<keyword evidence="3" id="KW-0813">Transport</keyword>
<evidence type="ECO:0000313" key="9">
    <source>
        <dbReference type="EMBL" id="GGK07331.1"/>
    </source>
</evidence>
<proteinExistence type="inferred from homology"/>
<dbReference type="PROSITE" id="PS50983">
    <property type="entry name" value="FE_B12_PBP"/>
    <property type="match status" value="1"/>
</dbReference>
<keyword evidence="5" id="KW-0175">Coiled coil</keyword>
<dbReference type="InterPro" id="IPR051313">
    <property type="entry name" value="Bact_iron-sidero_bind"/>
</dbReference>
<evidence type="ECO:0000256" key="2">
    <source>
        <dbReference type="ARBA" id="ARBA00008814"/>
    </source>
</evidence>
<comment type="subcellular location">
    <subcellularLocation>
        <location evidence="1">Cell membrane</location>
        <topology evidence="1">Lipid-anchor</topology>
    </subcellularLocation>
</comment>
<evidence type="ECO:0000256" key="5">
    <source>
        <dbReference type="SAM" id="Coils"/>
    </source>
</evidence>
<dbReference type="SUPFAM" id="SSF53807">
    <property type="entry name" value="Helical backbone' metal receptor"/>
    <property type="match status" value="1"/>
</dbReference>
<dbReference type="AlphaFoldDB" id="A0A917Q3Q3"/>
<keyword evidence="4 7" id="KW-0732">Signal</keyword>
<keyword evidence="10" id="KW-1185">Reference proteome</keyword>
<evidence type="ECO:0000256" key="4">
    <source>
        <dbReference type="ARBA" id="ARBA00022729"/>
    </source>
</evidence>
<reference evidence="9" key="1">
    <citation type="journal article" date="2014" name="Int. J. Syst. Evol. Microbiol.">
        <title>Complete genome sequence of Corynebacterium casei LMG S-19264T (=DSM 44701T), isolated from a smear-ripened cheese.</title>
        <authorList>
            <consortium name="US DOE Joint Genome Institute (JGI-PGF)"/>
            <person name="Walter F."/>
            <person name="Albersmeier A."/>
            <person name="Kalinowski J."/>
            <person name="Ruckert C."/>
        </authorList>
    </citation>
    <scope>NUCLEOTIDE SEQUENCE</scope>
    <source>
        <strain evidence="9">JCM 12580</strain>
    </source>
</reference>
<dbReference type="EMBL" id="BMNQ01000073">
    <property type="protein sequence ID" value="GGK07331.1"/>
    <property type="molecule type" value="Genomic_DNA"/>
</dbReference>
<feature type="signal peptide" evidence="7">
    <location>
        <begin position="1"/>
        <end position="18"/>
    </location>
</feature>
<reference evidence="9" key="2">
    <citation type="submission" date="2020-09" db="EMBL/GenBank/DDBJ databases">
        <authorList>
            <person name="Sun Q."/>
            <person name="Ohkuma M."/>
        </authorList>
    </citation>
    <scope>NUCLEOTIDE SEQUENCE</scope>
    <source>
        <strain evidence="9">JCM 12580</strain>
    </source>
</reference>
<organism evidence="9 10">
    <name type="scientific">Lentibacillus kapialis</name>
    <dbReference type="NCBI Taxonomy" id="340214"/>
    <lineage>
        <taxon>Bacteria</taxon>
        <taxon>Bacillati</taxon>
        <taxon>Bacillota</taxon>
        <taxon>Bacilli</taxon>
        <taxon>Bacillales</taxon>
        <taxon>Bacillaceae</taxon>
        <taxon>Lentibacillus</taxon>
    </lineage>
</organism>
<evidence type="ECO:0000256" key="7">
    <source>
        <dbReference type="SAM" id="SignalP"/>
    </source>
</evidence>
<feature type="region of interest" description="Disordered" evidence="6">
    <location>
        <begin position="22"/>
        <end position="51"/>
    </location>
</feature>
<evidence type="ECO:0000256" key="1">
    <source>
        <dbReference type="ARBA" id="ARBA00004193"/>
    </source>
</evidence>
<dbReference type="GO" id="GO:0030288">
    <property type="term" value="C:outer membrane-bounded periplasmic space"/>
    <property type="evidence" value="ECO:0007669"/>
    <property type="project" value="TreeGrafter"/>
</dbReference>
<name>A0A917Q3Q3_9BACI</name>
<feature type="domain" description="Fe/B12 periplasmic-binding" evidence="8">
    <location>
        <begin position="63"/>
        <end position="321"/>
    </location>
</feature>
<evidence type="ECO:0000313" key="10">
    <source>
        <dbReference type="Proteomes" id="UP000658382"/>
    </source>
</evidence>